<feature type="transmembrane region" description="Helical" evidence="1">
    <location>
        <begin position="51"/>
        <end position="73"/>
    </location>
</feature>
<keyword evidence="1" id="KW-0812">Transmembrane</keyword>
<feature type="transmembrane region" description="Helical" evidence="1">
    <location>
        <begin position="85"/>
        <end position="106"/>
    </location>
</feature>
<evidence type="ECO:0000313" key="3">
    <source>
        <dbReference type="Proteomes" id="UP000606044"/>
    </source>
</evidence>
<dbReference type="InterPro" id="IPR010865">
    <property type="entry name" value="DUF1499"/>
</dbReference>
<name>A0A917FGD8_9HYPH</name>
<reference evidence="2" key="2">
    <citation type="submission" date="2020-09" db="EMBL/GenBank/DDBJ databases">
        <authorList>
            <person name="Sun Q."/>
            <person name="Sedlacek I."/>
        </authorList>
    </citation>
    <scope>NUCLEOTIDE SEQUENCE</scope>
    <source>
        <strain evidence="2">CCM 7897</strain>
    </source>
</reference>
<dbReference type="Pfam" id="PF07386">
    <property type="entry name" value="DUF1499"/>
    <property type="match status" value="1"/>
</dbReference>
<gene>
    <name evidence="2" type="ORF">GCM10007301_48690</name>
</gene>
<keyword evidence="3" id="KW-1185">Reference proteome</keyword>
<comment type="caution">
    <text evidence="2">The sequence shown here is derived from an EMBL/GenBank/DDBJ whole genome shotgun (WGS) entry which is preliminary data.</text>
</comment>
<feature type="transmembrane region" description="Helical" evidence="1">
    <location>
        <begin position="20"/>
        <end position="39"/>
    </location>
</feature>
<dbReference type="RefSeq" id="WP_188583478.1">
    <property type="nucleotide sequence ID" value="NZ_BMCT01000009.1"/>
</dbReference>
<organism evidence="2 3">
    <name type="scientific">Azorhizobium oxalatiphilum</name>
    <dbReference type="NCBI Taxonomy" id="980631"/>
    <lineage>
        <taxon>Bacteria</taxon>
        <taxon>Pseudomonadati</taxon>
        <taxon>Pseudomonadota</taxon>
        <taxon>Alphaproteobacteria</taxon>
        <taxon>Hyphomicrobiales</taxon>
        <taxon>Xanthobacteraceae</taxon>
        <taxon>Azorhizobium</taxon>
    </lineage>
</organism>
<keyword evidence="1" id="KW-1133">Transmembrane helix</keyword>
<sequence>MIKRRLYVEERESRMARWSFRLALFSVPVIILAAALYRFGALDFRPALVTLGAGLGLAVLGAVLAVCACVSVWESGWRGMGRSIGALAIAVGVVAGPAAVLARGAMLPPLTDISTDAVDPPHFRALGIARPRTANPTTYPGESAAALQREAYPGIKPVDLDATPDEAFNAVLALVQKRKWRVLDAIPPRGGLRDGQIEAVAPTPLLGFRNDVVIRVRATPKGGSRVDVRSSSRYGIHDLGENAMRITSLMADLAAERRKH</sequence>
<reference evidence="2" key="1">
    <citation type="journal article" date="2014" name="Int. J. Syst. Evol. Microbiol.">
        <title>Complete genome sequence of Corynebacterium casei LMG S-19264T (=DSM 44701T), isolated from a smear-ripened cheese.</title>
        <authorList>
            <consortium name="US DOE Joint Genome Institute (JGI-PGF)"/>
            <person name="Walter F."/>
            <person name="Albersmeier A."/>
            <person name="Kalinowski J."/>
            <person name="Ruckert C."/>
        </authorList>
    </citation>
    <scope>NUCLEOTIDE SEQUENCE</scope>
    <source>
        <strain evidence="2">CCM 7897</strain>
    </source>
</reference>
<evidence type="ECO:0000256" key="1">
    <source>
        <dbReference type="SAM" id="Phobius"/>
    </source>
</evidence>
<dbReference type="Proteomes" id="UP000606044">
    <property type="component" value="Unassembled WGS sequence"/>
</dbReference>
<keyword evidence="1" id="KW-0472">Membrane</keyword>
<accession>A0A917FGD8</accession>
<dbReference type="EMBL" id="BMCT01000009">
    <property type="protein sequence ID" value="GGF82820.1"/>
    <property type="molecule type" value="Genomic_DNA"/>
</dbReference>
<evidence type="ECO:0008006" key="4">
    <source>
        <dbReference type="Google" id="ProtNLM"/>
    </source>
</evidence>
<dbReference type="AlphaFoldDB" id="A0A917FGD8"/>
<proteinExistence type="predicted"/>
<protein>
    <recommendedName>
        <fullName evidence="4">DUF1499 domain-containing protein</fullName>
    </recommendedName>
</protein>
<evidence type="ECO:0000313" key="2">
    <source>
        <dbReference type="EMBL" id="GGF82820.1"/>
    </source>
</evidence>